<gene>
    <name evidence="1" type="ORF">BLE401_03420</name>
</gene>
<evidence type="ECO:0000313" key="2">
    <source>
        <dbReference type="Proteomes" id="UP000234271"/>
    </source>
</evidence>
<organism evidence="1 2">
    <name type="scientific">Beggiatoa leptomitoformis</name>
    <dbReference type="NCBI Taxonomy" id="288004"/>
    <lineage>
        <taxon>Bacteria</taxon>
        <taxon>Pseudomonadati</taxon>
        <taxon>Pseudomonadota</taxon>
        <taxon>Gammaproteobacteria</taxon>
        <taxon>Thiotrichales</taxon>
        <taxon>Thiotrichaceae</taxon>
        <taxon>Beggiatoa</taxon>
    </lineage>
</organism>
<dbReference type="OrthoDB" id="7362591at2"/>
<accession>A0A2N9YBK3</accession>
<dbReference type="STRING" id="288004.AL038_02625"/>
<dbReference type="AlphaFoldDB" id="A0A2N9YBK3"/>
<keyword evidence="2" id="KW-1185">Reference proteome</keyword>
<dbReference type="EMBL" id="CP018889">
    <property type="protein sequence ID" value="AUI67841.1"/>
    <property type="molecule type" value="Genomic_DNA"/>
</dbReference>
<reference evidence="2" key="1">
    <citation type="submission" date="2016-12" db="EMBL/GenBank/DDBJ databases">
        <title>Complete Genome Sequence of Beggiatoa leptomitiformis D-401.</title>
        <authorList>
            <person name="Fomenkov A."/>
            <person name="Vincze T."/>
            <person name="Grabovich M."/>
            <person name="Anton B.P."/>
            <person name="Dubinina G."/>
            <person name="Orlova M."/>
            <person name="Belousova E."/>
            <person name="Roberts R.J."/>
        </authorList>
    </citation>
    <scope>NUCLEOTIDE SEQUENCE [LARGE SCALE GENOMIC DNA]</scope>
    <source>
        <strain evidence="2">D-401</strain>
    </source>
</reference>
<proteinExistence type="predicted"/>
<dbReference type="KEGG" id="blep:AL038_02625"/>
<dbReference type="Proteomes" id="UP000234271">
    <property type="component" value="Chromosome"/>
</dbReference>
<name>A0A2N9YBK3_9GAMM</name>
<protein>
    <submittedName>
        <fullName evidence="1">Uncharacterized protein</fullName>
    </submittedName>
</protein>
<evidence type="ECO:0000313" key="1">
    <source>
        <dbReference type="EMBL" id="AUI67841.1"/>
    </source>
</evidence>
<dbReference type="RefSeq" id="WP_062148601.1">
    <property type="nucleotide sequence ID" value="NZ_CP012373.2"/>
</dbReference>
<sequence length="260" mass="30011">MAEKFSFKTLAQNVLTLEINTIVKTNMLGCKLPNSRREALWEIAYDYNSTMRDFGYSPVPELSEWSCAGIMAFLELRERAKRAGQLVELELERLKNQPVEQIQPLKENLTILNRIKIQSEQLVSMFISLAHKAEENIDLDKIKEMARTDSDFREKTNIWNNDIERQRMQDDTLADLDLSPSQISFIRKIWEIGTERIVLQTVIQVEGDITTRISEYLIQHPNPTILKLHNESILTSVQFWSNLVKTVGEFAGGLVSKILK</sequence>